<dbReference type="OrthoDB" id="78124at2759"/>
<sequence>MEDAVRSLVRGYLDACINGGNQGDGVDDAIVDYVTQMLQDTDVELQQAAECICALCPSASCDTALEMATEAKDIVAQWPADDINTVGIAPVPSPTVWGRRVVTNENNDLEMLQRLKELAPQLSLRAVETVYCEMFARNLDRAAEYLVTHYGDGDEEKYLSLATVQATDVRDKILTKYSDEEIRGPVDPKAKPAKVKVKIKPEPKQGLVRYLESKVVTTNGQKYVEEKQEVYDGGSRGRVKTKGKRGKGWA</sequence>
<feature type="region of interest" description="Disordered" evidence="1">
    <location>
        <begin position="229"/>
        <end position="250"/>
    </location>
</feature>
<name>A0A1V9ZP33_ACHHY</name>
<gene>
    <name evidence="2" type="ORF">ACHHYP_20186</name>
</gene>
<accession>A0A1V9ZP33</accession>
<reference evidence="2 3" key="1">
    <citation type="journal article" date="2014" name="Genome Biol. Evol.">
        <title>The secreted proteins of Achlya hypogyna and Thraustotheca clavata identify the ancestral oomycete secretome and reveal gene acquisitions by horizontal gene transfer.</title>
        <authorList>
            <person name="Misner I."/>
            <person name="Blouin N."/>
            <person name="Leonard G."/>
            <person name="Richards T.A."/>
            <person name="Lane C.E."/>
        </authorList>
    </citation>
    <scope>NUCLEOTIDE SEQUENCE [LARGE SCALE GENOMIC DNA]</scope>
    <source>
        <strain evidence="2 3">ATCC 48635</strain>
    </source>
</reference>
<proteinExistence type="predicted"/>
<evidence type="ECO:0008006" key="4">
    <source>
        <dbReference type="Google" id="ProtNLM"/>
    </source>
</evidence>
<dbReference type="AlphaFoldDB" id="A0A1V9ZP33"/>
<evidence type="ECO:0000313" key="2">
    <source>
        <dbReference type="EMBL" id="OQR99752.1"/>
    </source>
</evidence>
<dbReference type="Proteomes" id="UP000243579">
    <property type="component" value="Unassembled WGS sequence"/>
</dbReference>
<feature type="compositionally biased region" description="Basic residues" evidence="1">
    <location>
        <begin position="237"/>
        <end position="250"/>
    </location>
</feature>
<keyword evidence="3" id="KW-1185">Reference proteome</keyword>
<evidence type="ECO:0000256" key="1">
    <source>
        <dbReference type="SAM" id="MobiDB-lite"/>
    </source>
</evidence>
<protein>
    <recommendedName>
        <fullName evidence="4">CUE domain-containing protein</fullName>
    </recommendedName>
</protein>
<comment type="caution">
    <text evidence="2">The sequence shown here is derived from an EMBL/GenBank/DDBJ whole genome shotgun (WGS) entry which is preliminary data.</text>
</comment>
<evidence type="ECO:0000313" key="3">
    <source>
        <dbReference type="Proteomes" id="UP000243579"/>
    </source>
</evidence>
<dbReference type="EMBL" id="JNBR01000043">
    <property type="protein sequence ID" value="OQR99752.1"/>
    <property type="molecule type" value="Genomic_DNA"/>
</dbReference>
<organism evidence="2 3">
    <name type="scientific">Achlya hypogyna</name>
    <name type="common">Oomycete</name>
    <name type="synonym">Protoachlya hypogyna</name>
    <dbReference type="NCBI Taxonomy" id="1202772"/>
    <lineage>
        <taxon>Eukaryota</taxon>
        <taxon>Sar</taxon>
        <taxon>Stramenopiles</taxon>
        <taxon>Oomycota</taxon>
        <taxon>Saprolegniomycetes</taxon>
        <taxon>Saprolegniales</taxon>
        <taxon>Achlyaceae</taxon>
        <taxon>Achlya</taxon>
    </lineage>
</organism>